<dbReference type="PANTHER" id="PTHR43818:SF11">
    <property type="entry name" value="BCDNA.GH03377"/>
    <property type="match status" value="1"/>
</dbReference>
<reference evidence="4" key="1">
    <citation type="submission" date="2022-01" db="EMBL/GenBank/DDBJ databases">
        <authorList>
            <person name="Criscuolo A."/>
        </authorList>
    </citation>
    <scope>NUCLEOTIDE SEQUENCE</scope>
    <source>
        <strain evidence="4">CIP111893</strain>
    </source>
</reference>
<dbReference type="Gene3D" id="3.40.50.720">
    <property type="entry name" value="NAD(P)-binding Rossmann-like Domain"/>
    <property type="match status" value="1"/>
</dbReference>
<evidence type="ECO:0000256" key="1">
    <source>
        <dbReference type="ARBA" id="ARBA00023002"/>
    </source>
</evidence>
<dbReference type="GO" id="GO:0016491">
    <property type="term" value="F:oxidoreductase activity"/>
    <property type="evidence" value="ECO:0007669"/>
    <property type="project" value="UniProtKB-KW"/>
</dbReference>
<dbReference type="InterPro" id="IPR036291">
    <property type="entry name" value="NAD(P)-bd_dom_sf"/>
</dbReference>
<dbReference type="RefSeq" id="WP_236338866.1">
    <property type="nucleotide sequence ID" value="NZ_CAKMMF010000003.1"/>
</dbReference>
<dbReference type="EMBL" id="CAKMMF010000003">
    <property type="protein sequence ID" value="CAH1194991.1"/>
    <property type="molecule type" value="Genomic_DNA"/>
</dbReference>
<dbReference type="Pfam" id="PF01408">
    <property type="entry name" value="GFO_IDH_MocA"/>
    <property type="match status" value="1"/>
</dbReference>
<proteinExistence type="predicted"/>
<dbReference type="SUPFAM" id="SSF51735">
    <property type="entry name" value="NAD(P)-binding Rossmann-fold domains"/>
    <property type="match status" value="1"/>
</dbReference>
<evidence type="ECO:0000259" key="2">
    <source>
        <dbReference type="Pfam" id="PF01408"/>
    </source>
</evidence>
<organism evidence="4 5">
    <name type="scientific">Paenibacillus plantiphilus</name>
    <dbReference type="NCBI Taxonomy" id="2905650"/>
    <lineage>
        <taxon>Bacteria</taxon>
        <taxon>Bacillati</taxon>
        <taxon>Bacillota</taxon>
        <taxon>Bacilli</taxon>
        <taxon>Bacillales</taxon>
        <taxon>Paenibacillaceae</taxon>
        <taxon>Paenibacillus</taxon>
    </lineage>
</organism>
<dbReference type="InterPro" id="IPR000683">
    <property type="entry name" value="Gfo/Idh/MocA-like_OxRdtase_N"/>
</dbReference>
<keyword evidence="5" id="KW-1185">Reference proteome</keyword>
<dbReference type="Gene3D" id="3.30.360.10">
    <property type="entry name" value="Dihydrodipicolinate Reductase, domain 2"/>
    <property type="match status" value="1"/>
</dbReference>
<dbReference type="EC" id="1.1.1.369" evidence="4"/>
<evidence type="ECO:0000259" key="3">
    <source>
        <dbReference type="Pfam" id="PF22725"/>
    </source>
</evidence>
<evidence type="ECO:0000313" key="5">
    <source>
        <dbReference type="Proteomes" id="UP000838686"/>
    </source>
</evidence>
<evidence type="ECO:0000313" key="4">
    <source>
        <dbReference type="EMBL" id="CAH1194991.1"/>
    </source>
</evidence>
<comment type="caution">
    <text evidence="4">The sequence shown here is derived from an EMBL/GenBank/DDBJ whole genome shotgun (WGS) entry which is preliminary data.</text>
</comment>
<keyword evidence="1 4" id="KW-0560">Oxidoreductase</keyword>
<dbReference type="PANTHER" id="PTHR43818">
    <property type="entry name" value="BCDNA.GH03377"/>
    <property type="match status" value="1"/>
</dbReference>
<dbReference type="Pfam" id="PF22725">
    <property type="entry name" value="GFO_IDH_MocA_C3"/>
    <property type="match status" value="1"/>
</dbReference>
<sequence>MKELRFAILGFGNIAKTHMTALKALPIIKKLPVIPVLDTLVTRQPELHRAQAELIGFRRVTSSIEEAAADENVHAFDVCTPNANHYGDVAAGLKGGKAIYLEKPVTDNYERSSELLGLVEREPALLEQLAFTFRYHPAVMRIHRWLREGIIGDVLQCKISYRRSGYLSAERPVSWRLQSGMSGGGAISDLGVHALDLLRHWFGELLDVSGRTNTYVKQRPDAATGSIVDIDVDDWAMMHYITGSGVSGTVEVSRIALGSDAFDIQIVGKQGSITCDLERQAIPTVTWLKGGTSALPAVDSLSLLPDEKTTMGFGVDTHLGSLYHYLWRFAGEDRYPGLAPSIRDGLQAEYWIDRVLAENKGWT</sequence>
<feature type="domain" description="Gfo/Idh/MocA-like oxidoreductase N-terminal" evidence="2">
    <location>
        <begin position="4"/>
        <end position="123"/>
    </location>
</feature>
<dbReference type="InterPro" id="IPR055170">
    <property type="entry name" value="GFO_IDH_MocA-like_dom"/>
</dbReference>
<dbReference type="Proteomes" id="UP000838686">
    <property type="component" value="Unassembled WGS sequence"/>
</dbReference>
<dbReference type="InterPro" id="IPR050463">
    <property type="entry name" value="Gfo/Idh/MocA_oxidrdct_glycsds"/>
</dbReference>
<gene>
    <name evidence="4" type="primary">iolG_3</name>
    <name evidence="4" type="ORF">PAECIP111893_00591</name>
</gene>
<dbReference type="SUPFAM" id="SSF55347">
    <property type="entry name" value="Glyceraldehyde-3-phosphate dehydrogenase-like, C-terminal domain"/>
    <property type="match status" value="1"/>
</dbReference>
<feature type="domain" description="GFO/IDH/MocA-like oxidoreductase" evidence="3">
    <location>
        <begin position="140"/>
        <end position="273"/>
    </location>
</feature>
<accession>A0ABM9BUJ7</accession>
<name>A0ABM9BUJ7_9BACL</name>
<protein>
    <submittedName>
        <fullName evidence="4">Inositol 2-dehydrogenase/D-chiro-inositol 3-dehydrogenase</fullName>
        <ecNumber evidence="4">1.1.1.369</ecNumber>
    </submittedName>
</protein>